<sequence>MKKSIQVNYLEIITPNVDQVCTSYSETLQVSFSEAIAELGGARTAALNSGDTLGIRTPMHDAEEPTTRPYYLVDDIKITVSEAENSGAQVLVPPMKTSHRSQCAIVSFDSIQNGFWQV</sequence>
<dbReference type="OrthoDB" id="9793039at2"/>
<keyword evidence="2" id="KW-1185">Reference proteome</keyword>
<evidence type="ECO:0000313" key="2">
    <source>
        <dbReference type="Proteomes" id="UP000273022"/>
    </source>
</evidence>
<dbReference type="RefSeq" id="WP_121854581.1">
    <property type="nucleotide sequence ID" value="NZ_CP037952.1"/>
</dbReference>
<proteinExistence type="predicted"/>
<dbReference type="EMBL" id="QYYH01000119">
    <property type="protein sequence ID" value="RJY07455.1"/>
    <property type="molecule type" value="Genomic_DNA"/>
</dbReference>
<dbReference type="Gene3D" id="3.10.180.10">
    <property type="entry name" value="2,3-Dihydroxybiphenyl 1,2-Dioxygenase, domain 1"/>
    <property type="match status" value="1"/>
</dbReference>
<organism evidence="1 2">
    <name type="scientific">Parashewanella spongiae</name>
    <dbReference type="NCBI Taxonomy" id="342950"/>
    <lineage>
        <taxon>Bacteria</taxon>
        <taxon>Pseudomonadati</taxon>
        <taxon>Pseudomonadota</taxon>
        <taxon>Gammaproteobacteria</taxon>
        <taxon>Alteromonadales</taxon>
        <taxon>Shewanellaceae</taxon>
        <taxon>Parashewanella</taxon>
    </lineage>
</organism>
<dbReference type="AlphaFoldDB" id="A0A3A6TR12"/>
<dbReference type="SUPFAM" id="SSF54593">
    <property type="entry name" value="Glyoxalase/Bleomycin resistance protein/Dihydroxybiphenyl dioxygenase"/>
    <property type="match status" value="1"/>
</dbReference>
<evidence type="ECO:0000313" key="1">
    <source>
        <dbReference type="EMBL" id="RJY07455.1"/>
    </source>
</evidence>
<protein>
    <submittedName>
        <fullName evidence="1">Hydroxylase</fullName>
    </submittedName>
</protein>
<dbReference type="InterPro" id="IPR029068">
    <property type="entry name" value="Glyas_Bleomycin-R_OHBP_Dase"/>
</dbReference>
<name>A0A3A6TR12_9GAMM</name>
<gene>
    <name evidence="1" type="ORF">D5R81_15745</name>
</gene>
<reference evidence="1 2" key="1">
    <citation type="submission" date="2018-09" db="EMBL/GenBank/DDBJ databases">
        <title>Phylogeny of the Shewanellaceae, and recommendation for two new genera, Pseudoshewanella and Parashewanella.</title>
        <authorList>
            <person name="Wang G."/>
        </authorList>
    </citation>
    <scope>NUCLEOTIDE SEQUENCE [LARGE SCALE GENOMIC DNA]</scope>
    <source>
        <strain evidence="1 2">KCTC 22492</strain>
    </source>
</reference>
<dbReference type="Proteomes" id="UP000273022">
    <property type="component" value="Unassembled WGS sequence"/>
</dbReference>
<comment type="caution">
    <text evidence="1">The sequence shown here is derived from an EMBL/GenBank/DDBJ whole genome shotgun (WGS) entry which is preliminary data.</text>
</comment>
<accession>A0A3A6TR12</accession>